<comment type="caution">
    <text evidence="2">The sequence shown here is derived from an EMBL/GenBank/DDBJ whole genome shotgun (WGS) entry which is preliminary data.</text>
</comment>
<sequence length="129" mass="15080">MSFSGVRGRRKVSNTTREEQAQGEVQQLPPLPNALVGRDRVRGYQNQGRIRTHEDRQQRSYDMLAYPGENANTGNAYEIVSLFDHYDRPYSLTEAGFDRYDRPYNLTETGYDHYVRPSNFTETGYDRYI</sequence>
<dbReference type="Proteomes" id="UP000735302">
    <property type="component" value="Unassembled WGS sequence"/>
</dbReference>
<gene>
    <name evidence="2" type="ORF">PoB_006253900</name>
</gene>
<evidence type="ECO:0000313" key="2">
    <source>
        <dbReference type="EMBL" id="GFO36034.1"/>
    </source>
</evidence>
<evidence type="ECO:0000313" key="3">
    <source>
        <dbReference type="Proteomes" id="UP000735302"/>
    </source>
</evidence>
<dbReference type="EMBL" id="BLXT01007037">
    <property type="protein sequence ID" value="GFO36034.1"/>
    <property type="molecule type" value="Genomic_DNA"/>
</dbReference>
<reference evidence="2 3" key="1">
    <citation type="journal article" date="2021" name="Elife">
        <title>Chloroplast acquisition without the gene transfer in kleptoplastic sea slugs, Plakobranchus ocellatus.</title>
        <authorList>
            <person name="Maeda T."/>
            <person name="Takahashi S."/>
            <person name="Yoshida T."/>
            <person name="Shimamura S."/>
            <person name="Takaki Y."/>
            <person name="Nagai Y."/>
            <person name="Toyoda A."/>
            <person name="Suzuki Y."/>
            <person name="Arimoto A."/>
            <person name="Ishii H."/>
            <person name="Satoh N."/>
            <person name="Nishiyama T."/>
            <person name="Hasebe M."/>
            <person name="Maruyama T."/>
            <person name="Minagawa J."/>
            <person name="Obokata J."/>
            <person name="Shigenobu S."/>
        </authorList>
    </citation>
    <scope>NUCLEOTIDE SEQUENCE [LARGE SCALE GENOMIC DNA]</scope>
</reference>
<protein>
    <submittedName>
        <fullName evidence="2">Uncharacterized protein</fullName>
    </submittedName>
</protein>
<organism evidence="2 3">
    <name type="scientific">Plakobranchus ocellatus</name>
    <dbReference type="NCBI Taxonomy" id="259542"/>
    <lineage>
        <taxon>Eukaryota</taxon>
        <taxon>Metazoa</taxon>
        <taxon>Spiralia</taxon>
        <taxon>Lophotrochozoa</taxon>
        <taxon>Mollusca</taxon>
        <taxon>Gastropoda</taxon>
        <taxon>Heterobranchia</taxon>
        <taxon>Euthyneura</taxon>
        <taxon>Panpulmonata</taxon>
        <taxon>Sacoglossa</taxon>
        <taxon>Placobranchoidea</taxon>
        <taxon>Plakobranchidae</taxon>
        <taxon>Plakobranchus</taxon>
    </lineage>
</organism>
<dbReference type="AlphaFoldDB" id="A0AAV4CVV8"/>
<evidence type="ECO:0000256" key="1">
    <source>
        <dbReference type="SAM" id="MobiDB-lite"/>
    </source>
</evidence>
<name>A0AAV4CVV8_9GAST</name>
<accession>A0AAV4CVV8</accession>
<proteinExistence type="predicted"/>
<keyword evidence="3" id="KW-1185">Reference proteome</keyword>
<feature type="region of interest" description="Disordered" evidence="1">
    <location>
        <begin position="1"/>
        <end position="60"/>
    </location>
</feature>